<accession>A0AAE3L238</accession>
<keyword evidence="3" id="KW-0560">Oxidoreductase</keyword>
<dbReference type="Pfam" id="PF07883">
    <property type="entry name" value="Cupin_2"/>
    <property type="match status" value="1"/>
</dbReference>
<dbReference type="Proteomes" id="UP001204445">
    <property type="component" value="Unassembled WGS sequence"/>
</dbReference>
<keyword evidence="1" id="KW-0732">Signal</keyword>
<comment type="caution">
    <text evidence="3">The sequence shown here is derived from an EMBL/GenBank/DDBJ whole genome shotgun (WGS) entry which is preliminary data.</text>
</comment>
<gene>
    <name evidence="3" type="ORF">J2T55_001943</name>
</gene>
<dbReference type="InterPro" id="IPR011051">
    <property type="entry name" value="RmlC_Cupin_sf"/>
</dbReference>
<evidence type="ECO:0000313" key="3">
    <source>
        <dbReference type="EMBL" id="MCS3903911.1"/>
    </source>
</evidence>
<dbReference type="SUPFAM" id="SSF51182">
    <property type="entry name" value="RmlC-like cupins"/>
    <property type="match status" value="1"/>
</dbReference>
<keyword evidence="4" id="KW-1185">Reference proteome</keyword>
<dbReference type="InterPro" id="IPR014710">
    <property type="entry name" value="RmlC-like_jellyroll"/>
</dbReference>
<feature type="domain" description="Cupin type-2" evidence="2">
    <location>
        <begin position="82"/>
        <end position="151"/>
    </location>
</feature>
<dbReference type="GO" id="GO:0051213">
    <property type="term" value="F:dioxygenase activity"/>
    <property type="evidence" value="ECO:0007669"/>
    <property type="project" value="UniProtKB-KW"/>
</dbReference>
<dbReference type="InterPro" id="IPR013096">
    <property type="entry name" value="Cupin_2"/>
</dbReference>
<dbReference type="Gene3D" id="2.60.120.10">
    <property type="entry name" value="Jelly Rolls"/>
    <property type="match status" value="1"/>
</dbReference>
<organism evidence="3 4">
    <name type="scientific">Methylohalomonas lacus</name>
    <dbReference type="NCBI Taxonomy" id="398773"/>
    <lineage>
        <taxon>Bacteria</taxon>
        <taxon>Pseudomonadati</taxon>
        <taxon>Pseudomonadota</taxon>
        <taxon>Gammaproteobacteria</taxon>
        <taxon>Methylohalomonadales</taxon>
        <taxon>Methylohalomonadaceae</taxon>
        <taxon>Methylohalomonas</taxon>
    </lineage>
</organism>
<name>A0AAE3L238_9GAMM</name>
<proteinExistence type="predicted"/>
<evidence type="ECO:0000256" key="1">
    <source>
        <dbReference type="SAM" id="SignalP"/>
    </source>
</evidence>
<keyword evidence="3" id="KW-0223">Dioxygenase</keyword>
<dbReference type="RefSeq" id="WP_259055886.1">
    <property type="nucleotide sequence ID" value="NZ_JANUCT010000013.1"/>
</dbReference>
<protein>
    <submittedName>
        <fullName evidence="3">Quercetin dioxygenase-like cupin family protein</fullName>
    </submittedName>
</protein>
<reference evidence="3" key="1">
    <citation type="submission" date="2022-08" db="EMBL/GenBank/DDBJ databases">
        <title>Genomic Encyclopedia of Type Strains, Phase III (KMG-III): the genomes of soil and plant-associated and newly described type strains.</title>
        <authorList>
            <person name="Whitman W."/>
        </authorList>
    </citation>
    <scope>NUCLEOTIDE SEQUENCE</scope>
    <source>
        <strain evidence="3">HMT 1</strain>
    </source>
</reference>
<dbReference type="EMBL" id="JANUCT010000013">
    <property type="protein sequence ID" value="MCS3903911.1"/>
    <property type="molecule type" value="Genomic_DNA"/>
</dbReference>
<feature type="signal peptide" evidence="1">
    <location>
        <begin position="1"/>
        <end position="23"/>
    </location>
</feature>
<dbReference type="AlphaFoldDB" id="A0AAE3L238"/>
<feature type="chain" id="PRO_5042083463" evidence="1">
    <location>
        <begin position="24"/>
        <end position="157"/>
    </location>
</feature>
<evidence type="ECO:0000259" key="2">
    <source>
        <dbReference type="Pfam" id="PF07883"/>
    </source>
</evidence>
<evidence type="ECO:0000313" key="4">
    <source>
        <dbReference type="Proteomes" id="UP001204445"/>
    </source>
</evidence>
<sequence>MSLTRFCRWLTVVGLVLLAPALAAHEADDEVVPDSEYATAAGKQLEGPAETRGVAGVEKLGSLALVEEFAGMDGHEFRIREITIDPGGVIAIHEHDSRPGYAYILEGEIIEHRNDRPEPVTRTAGDVAQERSGVAHWWENRSDAPVRALVIDIVPTE</sequence>